<dbReference type="PROSITE" id="PS50850">
    <property type="entry name" value="MFS"/>
    <property type="match status" value="1"/>
</dbReference>
<keyword evidence="3 7" id="KW-0812">Transmembrane</keyword>
<accession>A0A1E3Q5I4</accession>
<evidence type="ECO:0000256" key="1">
    <source>
        <dbReference type="ARBA" id="ARBA00004141"/>
    </source>
</evidence>
<keyword evidence="2" id="KW-0813">Transport</keyword>
<feature type="transmembrane region" description="Helical" evidence="7">
    <location>
        <begin position="413"/>
        <end position="435"/>
    </location>
</feature>
<evidence type="ECO:0000256" key="3">
    <source>
        <dbReference type="ARBA" id="ARBA00022692"/>
    </source>
</evidence>
<dbReference type="PANTHER" id="PTHR43791">
    <property type="entry name" value="PERMEASE-RELATED"/>
    <property type="match status" value="1"/>
</dbReference>
<dbReference type="Proteomes" id="UP000094385">
    <property type="component" value="Unassembled WGS sequence"/>
</dbReference>
<feature type="transmembrane region" description="Helical" evidence="7">
    <location>
        <begin position="94"/>
        <end position="112"/>
    </location>
</feature>
<dbReference type="AlphaFoldDB" id="A0A1E3Q5I4"/>
<dbReference type="OrthoDB" id="3639251at2759"/>
<gene>
    <name evidence="9" type="ORF">LIPSTDRAFT_53219</name>
</gene>
<keyword evidence="10" id="KW-1185">Reference proteome</keyword>
<organism evidence="9 10">
    <name type="scientific">Lipomyces starkeyi NRRL Y-11557</name>
    <dbReference type="NCBI Taxonomy" id="675824"/>
    <lineage>
        <taxon>Eukaryota</taxon>
        <taxon>Fungi</taxon>
        <taxon>Dikarya</taxon>
        <taxon>Ascomycota</taxon>
        <taxon>Saccharomycotina</taxon>
        <taxon>Lipomycetes</taxon>
        <taxon>Lipomycetales</taxon>
        <taxon>Lipomycetaceae</taxon>
        <taxon>Lipomyces</taxon>
    </lineage>
</organism>
<dbReference type="STRING" id="675824.A0A1E3Q5I4"/>
<feature type="transmembrane region" description="Helical" evidence="7">
    <location>
        <begin position="178"/>
        <end position="195"/>
    </location>
</feature>
<dbReference type="Pfam" id="PF07690">
    <property type="entry name" value="MFS_1"/>
    <property type="match status" value="1"/>
</dbReference>
<reference evidence="9 10" key="1">
    <citation type="journal article" date="2016" name="Proc. Natl. Acad. Sci. U.S.A.">
        <title>Comparative genomics of biotechnologically important yeasts.</title>
        <authorList>
            <person name="Riley R."/>
            <person name="Haridas S."/>
            <person name="Wolfe K.H."/>
            <person name="Lopes M.R."/>
            <person name="Hittinger C.T."/>
            <person name="Goeker M."/>
            <person name="Salamov A.A."/>
            <person name="Wisecaver J.H."/>
            <person name="Long T.M."/>
            <person name="Calvey C.H."/>
            <person name="Aerts A.L."/>
            <person name="Barry K.W."/>
            <person name="Choi C."/>
            <person name="Clum A."/>
            <person name="Coughlan A.Y."/>
            <person name="Deshpande S."/>
            <person name="Douglass A.P."/>
            <person name="Hanson S.J."/>
            <person name="Klenk H.-P."/>
            <person name="LaButti K.M."/>
            <person name="Lapidus A."/>
            <person name="Lindquist E.A."/>
            <person name="Lipzen A.M."/>
            <person name="Meier-Kolthoff J.P."/>
            <person name="Ohm R.A."/>
            <person name="Otillar R.P."/>
            <person name="Pangilinan J.L."/>
            <person name="Peng Y."/>
            <person name="Rokas A."/>
            <person name="Rosa C.A."/>
            <person name="Scheuner C."/>
            <person name="Sibirny A.A."/>
            <person name="Slot J.C."/>
            <person name="Stielow J.B."/>
            <person name="Sun H."/>
            <person name="Kurtzman C.P."/>
            <person name="Blackwell M."/>
            <person name="Grigoriev I.V."/>
            <person name="Jeffries T.W."/>
        </authorList>
    </citation>
    <scope>NUCLEOTIDE SEQUENCE [LARGE SCALE GENOMIC DNA]</scope>
    <source>
        <strain evidence="9 10">NRRL Y-11557</strain>
    </source>
</reference>
<dbReference type="SUPFAM" id="SSF103473">
    <property type="entry name" value="MFS general substrate transporter"/>
    <property type="match status" value="1"/>
</dbReference>
<dbReference type="InterPro" id="IPR020846">
    <property type="entry name" value="MFS_dom"/>
</dbReference>
<evidence type="ECO:0000256" key="5">
    <source>
        <dbReference type="ARBA" id="ARBA00023136"/>
    </source>
</evidence>
<proteinExistence type="inferred from homology"/>
<feature type="domain" description="Major facilitator superfamily (MFS) profile" evidence="8">
    <location>
        <begin position="52"/>
        <end position="470"/>
    </location>
</feature>
<name>A0A1E3Q5I4_LIPST</name>
<dbReference type="GO" id="GO:0016020">
    <property type="term" value="C:membrane"/>
    <property type="evidence" value="ECO:0007669"/>
    <property type="project" value="UniProtKB-SubCell"/>
</dbReference>
<keyword evidence="4 7" id="KW-1133">Transmembrane helix</keyword>
<sequence length="501" mass="57177">MTTEKFVQEITATSSDVPEKTRWQKLREGIQWYRPGTTPQEKKLLVKLDFAILIFGCLSSFSKTLDNNSLTNAYVSGMQEDLHLRGNDLNYLTAVYYSSYLTFMIPGSFLLTRLPIQRVLPTMEILWGLCTFGCAWVHNLRELYVCRFLLGGCETVAFTGLIYAIGSWYLREEMGVRMALYNISGPLGAMFAGYLETATYTRLNGRYGMQGWRWLFIVCFCITIPCAIIGYIFFPNSPNNTKPTWWLSQTEIDLANKRLEEEGIRKIEKKVKWKKLTRVLKDWPWYCFVFGWCLMDENSYFSGTPFSLYLKTTRSVKYTIPQINNYPTVDKAIQIVTTLLGCYYSDKTGDRFTPCLMTTVLTAIAAAMLLAWNVSEGGRLFAYFIGGVASNMGTFQMAWASDVVKDDPEARSLITASMNCIGQIFLAWVPIFTFPVPDAPRFTTGNAFSLGTSILHILLVILIFFLERRDLRSGRRFKKLHDIIGSVVDREFAQTLDESSN</sequence>
<feature type="transmembrane region" description="Helical" evidence="7">
    <location>
        <begin position="355"/>
        <end position="374"/>
    </location>
</feature>
<evidence type="ECO:0000256" key="4">
    <source>
        <dbReference type="ARBA" id="ARBA00022989"/>
    </source>
</evidence>
<dbReference type="PANTHER" id="PTHR43791:SF39">
    <property type="entry name" value="TRANSPORTER LIZ1_SEO1, PUTATIVE (AFU_ORTHOLOGUE AFUA_3G00980)-RELATED"/>
    <property type="match status" value="1"/>
</dbReference>
<keyword evidence="5 7" id="KW-0472">Membrane</keyword>
<feature type="transmembrane region" description="Helical" evidence="7">
    <location>
        <begin position="144"/>
        <end position="166"/>
    </location>
</feature>
<feature type="transmembrane region" description="Helical" evidence="7">
    <location>
        <begin position="215"/>
        <end position="234"/>
    </location>
</feature>
<dbReference type="EMBL" id="KV454294">
    <property type="protein sequence ID" value="ODQ72838.1"/>
    <property type="molecule type" value="Genomic_DNA"/>
</dbReference>
<feature type="transmembrane region" description="Helical" evidence="7">
    <location>
        <begin position="380"/>
        <end position="401"/>
    </location>
</feature>
<comment type="subcellular location">
    <subcellularLocation>
        <location evidence="1">Membrane</location>
        <topology evidence="1">Multi-pass membrane protein</topology>
    </subcellularLocation>
</comment>
<evidence type="ECO:0000259" key="8">
    <source>
        <dbReference type="PROSITE" id="PS50850"/>
    </source>
</evidence>
<dbReference type="InterPro" id="IPR036259">
    <property type="entry name" value="MFS_trans_sf"/>
</dbReference>
<feature type="transmembrane region" description="Helical" evidence="7">
    <location>
        <begin position="447"/>
        <end position="466"/>
    </location>
</feature>
<evidence type="ECO:0000256" key="6">
    <source>
        <dbReference type="ARBA" id="ARBA00037968"/>
    </source>
</evidence>
<evidence type="ECO:0000313" key="10">
    <source>
        <dbReference type="Proteomes" id="UP000094385"/>
    </source>
</evidence>
<dbReference type="GO" id="GO:0022857">
    <property type="term" value="F:transmembrane transporter activity"/>
    <property type="evidence" value="ECO:0007669"/>
    <property type="project" value="InterPro"/>
</dbReference>
<evidence type="ECO:0000256" key="7">
    <source>
        <dbReference type="SAM" id="Phobius"/>
    </source>
</evidence>
<dbReference type="FunFam" id="1.20.1250.20:FF:000065">
    <property type="entry name" value="Putative MFS pantothenate transporter"/>
    <property type="match status" value="1"/>
</dbReference>
<evidence type="ECO:0000256" key="2">
    <source>
        <dbReference type="ARBA" id="ARBA00022448"/>
    </source>
</evidence>
<protein>
    <recommendedName>
        <fullName evidence="8">Major facilitator superfamily (MFS) profile domain-containing protein</fullName>
    </recommendedName>
</protein>
<dbReference type="Gene3D" id="1.20.1250.20">
    <property type="entry name" value="MFS general substrate transporter like domains"/>
    <property type="match status" value="2"/>
</dbReference>
<dbReference type="InterPro" id="IPR011701">
    <property type="entry name" value="MFS"/>
</dbReference>
<comment type="similarity">
    <text evidence="6">Belongs to the major facilitator superfamily. Allantoate permease family.</text>
</comment>
<evidence type="ECO:0000313" key="9">
    <source>
        <dbReference type="EMBL" id="ODQ72838.1"/>
    </source>
</evidence>